<feature type="transmembrane region" description="Helical" evidence="5">
    <location>
        <begin position="56"/>
        <end position="76"/>
    </location>
</feature>
<dbReference type="Proteomes" id="UP000036780">
    <property type="component" value="Unassembled WGS sequence"/>
</dbReference>
<keyword evidence="8" id="KW-1185">Reference proteome</keyword>
<evidence type="ECO:0000256" key="5">
    <source>
        <dbReference type="SAM" id="Phobius"/>
    </source>
</evidence>
<evidence type="ECO:0000256" key="3">
    <source>
        <dbReference type="ARBA" id="ARBA00022989"/>
    </source>
</evidence>
<feature type="transmembrane region" description="Helical" evidence="5">
    <location>
        <begin position="342"/>
        <end position="362"/>
    </location>
</feature>
<evidence type="ECO:0000256" key="4">
    <source>
        <dbReference type="ARBA" id="ARBA00023136"/>
    </source>
</evidence>
<feature type="domain" description="O-antigen ligase-related" evidence="6">
    <location>
        <begin position="172"/>
        <end position="323"/>
    </location>
</feature>
<dbReference type="AlphaFoldDB" id="A0A0L0QJG4"/>
<feature type="transmembrane region" description="Helical" evidence="5">
    <location>
        <begin position="138"/>
        <end position="155"/>
    </location>
</feature>
<proteinExistence type="predicted"/>
<feature type="transmembrane region" description="Helical" evidence="5">
    <location>
        <begin position="209"/>
        <end position="228"/>
    </location>
</feature>
<comment type="caution">
    <text evidence="7">The sequence shown here is derived from an EMBL/GenBank/DDBJ whole genome shotgun (WGS) entry which is preliminary data.</text>
</comment>
<name>A0A0L0QJG4_VIRPA</name>
<reference evidence="8" key="1">
    <citation type="submission" date="2015-07" db="EMBL/GenBank/DDBJ databases">
        <title>Fjat-10053 dsm26.</title>
        <authorList>
            <person name="Liu B."/>
            <person name="Wang J."/>
            <person name="Zhu Y."/>
            <person name="Liu G."/>
            <person name="Chen Q."/>
            <person name="Chen Z."/>
            <person name="Lan J."/>
            <person name="Che J."/>
            <person name="Ge C."/>
            <person name="Shi H."/>
            <person name="Pan Z."/>
            <person name="Liu X."/>
        </authorList>
    </citation>
    <scope>NUCLEOTIDE SEQUENCE [LARGE SCALE GENOMIC DNA]</scope>
    <source>
        <strain evidence="8">DSM 26</strain>
    </source>
</reference>
<feature type="transmembrane region" description="Helical" evidence="5">
    <location>
        <begin position="31"/>
        <end position="50"/>
    </location>
</feature>
<comment type="subcellular location">
    <subcellularLocation>
        <location evidence="1">Membrane</location>
        <topology evidence="1">Multi-pass membrane protein</topology>
    </subcellularLocation>
</comment>
<feature type="transmembrane region" description="Helical" evidence="5">
    <location>
        <begin position="167"/>
        <end position="197"/>
    </location>
</feature>
<feature type="transmembrane region" description="Helical" evidence="5">
    <location>
        <begin position="85"/>
        <end position="103"/>
    </location>
</feature>
<feature type="transmembrane region" description="Helical" evidence="5">
    <location>
        <begin position="6"/>
        <end position="24"/>
    </location>
</feature>
<protein>
    <recommendedName>
        <fullName evidence="6">O-antigen ligase-related domain-containing protein</fullName>
    </recommendedName>
</protein>
<feature type="transmembrane region" description="Helical" evidence="5">
    <location>
        <begin position="306"/>
        <end position="330"/>
    </location>
</feature>
<keyword evidence="4 5" id="KW-0472">Membrane</keyword>
<dbReference type="GO" id="GO:0016020">
    <property type="term" value="C:membrane"/>
    <property type="evidence" value="ECO:0007669"/>
    <property type="project" value="UniProtKB-SubCell"/>
</dbReference>
<evidence type="ECO:0000256" key="2">
    <source>
        <dbReference type="ARBA" id="ARBA00022692"/>
    </source>
</evidence>
<evidence type="ECO:0000259" key="6">
    <source>
        <dbReference type="Pfam" id="PF04932"/>
    </source>
</evidence>
<evidence type="ECO:0000256" key="1">
    <source>
        <dbReference type="ARBA" id="ARBA00004141"/>
    </source>
</evidence>
<organism evidence="7 8">
    <name type="scientific">Virgibacillus pantothenticus</name>
    <dbReference type="NCBI Taxonomy" id="1473"/>
    <lineage>
        <taxon>Bacteria</taxon>
        <taxon>Bacillati</taxon>
        <taxon>Bacillota</taxon>
        <taxon>Bacilli</taxon>
        <taxon>Bacillales</taxon>
        <taxon>Bacillaceae</taxon>
        <taxon>Virgibacillus</taxon>
    </lineage>
</organism>
<keyword evidence="3 5" id="KW-1133">Transmembrane helix</keyword>
<sequence length="390" mass="46022">MKKSNINEFLFVLYLFLFSLLKIVTSNFPQLSTYLLLASVISILSFSLLYNKLILNIRILFFVFTILFLLGIDLLFRRNIELDNYVYNFIIYCMITMYLFSLVHNKKQVLIYYSYFSFVLFILYFWDPFVGYMFTTDYMSFGFNFMLPAFTGLYIGGKYLNIKWMKIISFFAFIEVVIFANKGSALAALFIVFLFNVIPIKKSINKKSVIIKGTFLYGIIFIGCYLVWNNLTNMLNFLINLTDKLNFNSYSLSTFKNMLIYNSFEIGLTGREILWQKAIEYFKINFLIGNGTAAFHSSFGVYPHNFILEIITSYGLLGLCVFFIIWSRSFKVMLNSAFYDKIFYMIIFSLWFIPLFFSLNIFESKEFWVFMIIGFKEIHAVVKKSTKTHY</sequence>
<dbReference type="InterPro" id="IPR007016">
    <property type="entry name" value="O-antigen_ligase-rel_domated"/>
</dbReference>
<keyword evidence="2 5" id="KW-0812">Transmembrane</keyword>
<gene>
    <name evidence="7" type="ORF">AFK71_09320</name>
</gene>
<evidence type="ECO:0000313" key="7">
    <source>
        <dbReference type="EMBL" id="KNE18790.1"/>
    </source>
</evidence>
<dbReference type="Pfam" id="PF04932">
    <property type="entry name" value="Wzy_C"/>
    <property type="match status" value="1"/>
</dbReference>
<dbReference type="PATRIC" id="fig|1473.5.peg.333"/>
<accession>A0A0L0QJG4</accession>
<dbReference type="EMBL" id="LGTO01000007">
    <property type="protein sequence ID" value="KNE18790.1"/>
    <property type="molecule type" value="Genomic_DNA"/>
</dbReference>
<feature type="transmembrane region" description="Helical" evidence="5">
    <location>
        <begin position="109"/>
        <end position="126"/>
    </location>
</feature>
<evidence type="ECO:0000313" key="8">
    <source>
        <dbReference type="Proteomes" id="UP000036780"/>
    </source>
</evidence>